<dbReference type="AlphaFoldDB" id="A0A813G7D5"/>
<organism evidence="2 3">
    <name type="scientific">Polarella glacialis</name>
    <name type="common">Dinoflagellate</name>
    <dbReference type="NCBI Taxonomy" id="89957"/>
    <lineage>
        <taxon>Eukaryota</taxon>
        <taxon>Sar</taxon>
        <taxon>Alveolata</taxon>
        <taxon>Dinophyceae</taxon>
        <taxon>Suessiales</taxon>
        <taxon>Suessiaceae</taxon>
        <taxon>Polarella</taxon>
    </lineage>
</organism>
<comment type="caution">
    <text evidence="2">The sequence shown here is derived from an EMBL/GenBank/DDBJ whole genome shotgun (WGS) entry which is preliminary data.</text>
</comment>
<dbReference type="EMBL" id="CAJNNV010027624">
    <property type="protein sequence ID" value="CAE8620997.1"/>
    <property type="molecule type" value="Genomic_DNA"/>
</dbReference>
<evidence type="ECO:0000313" key="3">
    <source>
        <dbReference type="Proteomes" id="UP000654075"/>
    </source>
</evidence>
<name>A0A813G7D5_POLGL</name>
<reference evidence="2" key="1">
    <citation type="submission" date="2021-02" db="EMBL/GenBank/DDBJ databases">
        <authorList>
            <person name="Dougan E. K."/>
            <person name="Rhodes N."/>
            <person name="Thang M."/>
            <person name="Chan C."/>
        </authorList>
    </citation>
    <scope>NUCLEOTIDE SEQUENCE</scope>
</reference>
<protein>
    <submittedName>
        <fullName evidence="2">Uncharacterized protein</fullName>
    </submittedName>
</protein>
<evidence type="ECO:0000256" key="1">
    <source>
        <dbReference type="SAM" id="MobiDB-lite"/>
    </source>
</evidence>
<feature type="compositionally biased region" description="Low complexity" evidence="1">
    <location>
        <begin position="67"/>
        <end position="86"/>
    </location>
</feature>
<accession>A0A813G7D5</accession>
<feature type="region of interest" description="Disordered" evidence="1">
    <location>
        <begin position="15"/>
        <end position="89"/>
    </location>
</feature>
<sequence length="112" mass="12240">MESKDAILRTCQSKRKAVKRAREQAGLDRGVWADPQEAASSSTVPEPANPPRKKSTEPAVTDQDNIEVPAPAVTAPAVTAPTVTEAPRIDSPDEINRRIRELFLRTGIEVRL</sequence>
<gene>
    <name evidence="2" type="ORF">PGLA1383_LOCUS38520</name>
</gene>
<dbReference type="Proteomes" id="UP000654075">
    <property type="component" value="Unassembled WGS sequence"/>
</dbReference>
<evidence type="ECO:0000313" key="2">
    <source>
        <dbReference type="EMBL" id="CAE8620997.1"/>
    </source>
</evidence>
<proteinExistence type="predicted"/>
<keyword evidence="3" id="KW-1185">Reference proteome</keyword>